<accession>U7PLU8</accession>
<dbReference type="InterPro" id="IPR010573">
    <property type="entry name" value="MFS_Str1/Tri12-like"/>
</dbReference>
<reference evidence="10" key="1">
    <citation type="journal article" date="2014" name="Genome Announc.">
        <title>Genome sequence of the pathogenic fungus Sporothrix schenckii (ATCC 58251).</title>
        <authorList>
            <person name="Cuomo C.A."/>
            <person name="Rodriguez-Del Valle N."/>
            <person name="Perez-Sanchez L."/>
            <person name="Abouelleil A."/>
            <person name="Goldberg J."/>
            <person name="Young S."/>
            <person name="Zeng Q."/>
            <person name="Birren B.W."/>
        </authorList>
    </citation>
    <scope>NUCLEOTIDE SEQUENCE [LARGE SCALE GENOMIC DNA]</scope>
    <source>
        <strain evidence="10">ATCC 58251 / de Perez 2211183</strain>
    </source>
</reference>
<feature type="transmembrane region" description="Helical" evidence="7">
    <location>
        <begin position="84"/>
        <end position="102"/>
    </location>
</feature>
<dbReference type="PROSITE" id="PS50850">
    <property type="entry name" value="MFS"/>
    <property type="match status" value="1"/>
</dbReference>
<dbReference type="GO" id="GO:0005886">
    <property type="term" value="C:plasma membrane"/>
    <property type="evidence" value="ECO:0007669"/>
    <property type="project" value="TreeGrafter"/>
</dbReference>
<dbReference type="InterPro" id="IPR036259">
    <property type="entry name" value="MFS_trans_sf"/>
</dbReference>
<dbReference type="EMBL" id="KI440853">
    <property type="protein sequence ID" value="ERS95475.1"/>
    <property type="molecule type" value="Genomic_DNA"/>
</dbReference>
<dbReference type="Pfam" id="PF06609">
    <property type="entry name" value="TRI12"/>
    <property type="match status" value="1"/>
</dbReference>
<keyword evidence="2" id="KW-0813">Transport</keyword>
<dbReference type="Proteomes" id="UP000018087">
    <property type="component" value="Unassembled WGS sequence"/>
</dbReference>
<protein>
    <recommendedName>
        <fullName evidence="8">Major facilitator superfamily (MFS) profile domain-containing protein</fullName>
    </recommendedName>
</protein>
<keyword evidence="5 7" id="KW-0472">Membrane</keyword>
<evidence type="ECO:0000256" key="6">
    <source>
        <dbReference type="SAM" id="MobiDB-lite"/>
    </source>
</evidence>
<keyword evidence="4 7" id="KW-1133">Transmembrane helix</keyword>
<dbReference type="AlphaFoldDB" id="U7PLU8"/>
<feature type="transmembrane region" description="Helical" evidence="7">
    <location>
        <begin position="314"/>
        <end position="331"/>
    </location>
</feature>
<dbReference type="GO" id="GO:0022857">
    <property type="term" value="F:transmembrane transporter activity"/>
    <property type="evidence" value="ECO:0007669"/>
    <property type="project" value="InterPro"/>
</dbReference>
<dbReference type="OrthoDB" id="4161376at2759"/>
<keyword evidence="10" id="KW-1185">Reference proteome</keyword>
<evidence type="ECO:0000313" key="9">
    <source>
        <dbReference type="EMBL" id="ERS95475.1"/>
    </source>
</evidence>
<feature type="transmembrane region" description="Helical" evidence="7">
    <location>
        <begin position="351"/>
        <end position="370"/>
    </location>
</feature>
<evidence type="ECO:0000256" key="4">
    <source>
        <dbReference type="ARBA" id="ARBA00022989"/>
    </source>
</evidence>
<feature type="domain" description="Major facilitator superfamily (MFS) profile" evidence="8">
    <location>
        <begin position="43"/>
        <end position="561"/>
    </location>
</feature>
<feature type="transmembrane region" description="Helical" evidence="7">
    <location>
        <begin position="537"/>
        <end position="556"/>
    </location>
</feature>
<dbReference type="InterPro" id="IPR053791">
    <property type="entry name" value="MFS_Tri12-like"/>
</dbReference>
<feature type="region of interest" description="Disordered" evidence="6">
    <location>
        <begin position="1"/>
        <end position="33"/>
    </location>
</feature>
<dbReference type="InterPro" id="IPR020846">
    <property type="entry name" value="MFS_dom"/>
</dbReference>
<dbReference type="InterPro" id="IPR005829">
    <property type="entry name" value="Sugar_transporter_CS"/>
</dbReference>
<dbReference type="PANTHER" id="PTHR23501">
    <property type="entry name" value="MAJOR FACILITATOR SUPERFAMILY"/>
    <property type="match status" value="1"/>
</dbReference>
<evidence type="ECO:0000256" key="7">
    <source>
        <dbReference type="SAM" id="Phobius"/>
    </source>
</evidence>
<feature type="transmembrane region" description="Helical" evidence="7">
    <location>
        <begin position="144"/>
        <end position="163"/>
    </location>
</feature>
<evidence type="ECO:0000256" key="1">
    <source>
        <dbReference type="ARBA" id="ARBA00004141"/>
    </source>
</evidence>
<dbReference type="SUPFAM" id="SSF103473">
    <property type="entry name" value="MFS general substrate transporter"/>
    <property type="match status" value="1"/>
</dbReference>
<feature type="transmembrane region" description="Helical" evidence="7">
    <location>
        <begin position="114"/>
        <end position="132"/>
    </location>
</feature>
<evidence type="ECO:0000256" key="2">
    <source>
        <dbReference type="ARBA" id="ARBA00022448"/>
    </source>
</evidence>
<feature type="transmembrane region" description="Helical" evidence="7">
    <location>
        <begin position="203"/>
        <end position="224"/>
    </location>
</feature>
<evidence type="ECO:0000256" key="5">
    <source>
        <dbReference type="ARBA" id="ARBA00023136"/>
    </source>
</evidence>
<dbReference type="PROSITE" id="PS00216">
    <property type="entry name" value="SUGAR_TRANSPORT_1"/>
    <property type="match status" value="1"/>
</dbReference>
<feature type="transmembrane region" description="Helical" evidence="7">
    <location>
        <begin position="244"/>
        <end position="265"/>
    </location>
</feature>
<evidence type="ECO:0000313" key="10">
    <source>
        <dbReference type="Proteomes" id="UP000018087"/>
    </source>
</evidence>
<feature type="transmembrane region" description="Helical" evidence="7">
    <location>
        <begin position="412"/>
        <end position="435"/>
    </location>
</feature>
<keyword evidence="3 7" id="KW-0812">Transmembrane</keyword>
<dbReference type="CDD" id="cd06179">
    <property type="entry name" value="MFS_TRI12_like"/>
    <property type="match status" value="1"/>
</dbReference>
<feature type="transmembrane region" description="Helical" evidence="7">
    <location>
        <begin position="277"/>
        <end position="294"/>
    </location>
</feature>
<feature type="transmembrane region" description="Helical" evidence="7">
    <location>
        <begin position="175"/>
        <end position="197"/>
    </location>
</feature>
<dbReference type="PANTHER" id="PTHR23501:SF109">
    <property type="entry name" value="MAJOR FACILITATOR SUPERFAMILY (MFS) PROFILE DOMAIN-CONTAINING PROTEIN-RELATED"/>
    <property type="match status" value="1"/>
</dbReference>
<dbReference type="HOGENOM" id="CLU_000960_25_2_1"/>
<evidence type="ECO:0000256" key="3">
    <source>
        <dbReference type="ARBA" id="ARBA00022692"/>
    </source>
</evidence>
<comment type="subcellular location">
    <subcellularLocation>
        <location evidence="1">Membrane</location>
        <topology evidence="1">Multi-pass membrane protein</topology>
    </subcellularLocation>
</comment>
<evidence type="ECO:0000259" key="8">
    <source>
        <dbReference type="PROSITE" id="PS50850"/>
    </source>
</evidence>
<feature type="transmembrane region" description="Helical" evidence="7">
    <location>
        <begin position="382"/>
        <end position="400"/>
    </location>
</feature>
<dbReference type="Gene3D" id="1.20.1250.20">
    <property type="entry name" value="MFS general substrate transporter like domains"/>
    <property type="match status" value="2"/>
</dbReference>
<gene>
    <name evidence="9" type="ORF">HMPREF1624_07991</name>
</gene>
<sequence length="586" mass="62227">MAASTTNAEAKPAADVEYDEYRQQPPTQVAPGDVDELPKNYYYSPRFIGSGFAIAINLLASTGGFAMIAPILGQIDADIGPGSIIWLSLVYTMMLAVGLTLVGQMSDVFGRRYFFIGGTLLGAVGATIASRAQTIPVAIGGEVLVGLSAATGYSYAFVIGELVPMKWRFMANAVIFWGSMPTAGFGSAISTAFVLYTEQGWRWAYYLLIIANVTAAALYSLFYFPPSFHQKHGADTIMRWVKNYDYVGMFLYVAGLLLFILGLSWGGSIYPWKSAGVIAPIIIGFLCLVALMVYEAKANIAEPLVPMHLFKNRGFVASAIVLSLGASVYYSQAIVWPSMASNVYANGRAMWAGWAGTLVGIGITIGEIIGGTVAKHIGHFKYQLLALISFSTISLGSMATCTPDTPKTAMGLVFLGSTAVGWAEAIVLPACNICIKDQNEIGTATGIAGSLRSAISTVASTIYSVVLTARETTTLSTIVPEALTKAGLSPASVEEYMVEVAAGKTVADLGKISGVTADIIAIGTRAYQMAYADSYRTIFFTSIAFGVMALIVALFVPNFDALLTNEVATQLNLSGKEANMSNDEKV</sequence>
<dbReference type="eggNOG" id="KOG0254">
    <property type="taxonomic scope" value="Eukaryota"/>
</dbReference>
<feature type="transmembrane region" description="Helical" evidence="7">
    <location>
        <begin position="47"/>
        <end position="72"/>
    </location>
</feature>
<organism evidence="9 10">
    <name type="scientific">Sporothrix schenckii (strain ATCC 58251 / de Perez 2211183)</name>
    <name type="common">Rose-picker's disease fungus</name>
    <dbReference type="NCBI Taxonomy" id="1391915"/>
    <lineage>
        <taxon>Eukaryota</taxon>
        <taxon>Fungi</taxon>
        <taxon>Dikarya</taxon>
        <taxon>Ascomycota</taxon>
        <taxon>Pezizomycotina</taxon>
        <taxon>Sordariomycetes</taxon>
        <taxon>Sordariomycetidae</taxon>
        <taxon>Ophiostomatales</taxon>
        <taxon>Ophiostomataceae</taxon>
        <taxon>Sporothrix</taxon>
    </lineage>
</organism>
<proteinExistence type="predicted"/>
<name>U7PLU8_SPOS1</name>